<accession>A0ABU4U9Q1</accession>
<dbReference type="Pfam" id="PF14375">
    <property type="entry name" value="Cys_rich_CWC"/>
    <property type="match status" value="1"/>
</dbReference>
<gene>
    <name evidence="1" type="ORF">QLH52_01225</name>
</gene>
<organism evidence="1 2">
    <name type="scientific">Methylomonas defluvii</name>
    <dbReference type="NCBI Taxonomy" id="3045149"/>
    <lineage>
        <taxon>Bacteria</taxon>
        <taxon>Pseudomonadati</taxon>
        <taxon>Pseudomonadota</taxon>
        <taxon>Gammaproteobacteria</taxon>
        <taxon>Methylococcales</taxon>
        <taxon>Methylococcaceae</taxon>
        <taxon>Methylomonas</taxon>
    </lineage>
</organism>
<dbReference type="InterPro" id="IPR032720">
    <property type="entry name" value="Cys_rich_CWC"/>
</dbReference>
<protein>
    <submittedName>
        <fullName evidence="1">Cysteine-rich CWC family protein</fullName>
    </submittedName>
</protein>
<sequence>MRFCLLIFHWRTLLFSKYSDSKHEAKHCPRCQEQFICKANRIHRCDCSNVCLSFETIEYVRQLYDECLCLNCLKELEAIVTSLK</sequence>
<evidence type="ECO:0000313" key="1">
    <source>
        <dbReference type="EMBL" id="MDX8125891.1"/>
    </source>
</evidence>
<keyword evidence="2" id="KW-1185">Reference proteome</keyword>
<evidence type="ECO:0000313" key="2">
    <source>
        <dbReference type="Proteomes" id="UP001284537"/>
    </source>
</evidence>
<dbReference type="EMBL" id="JAXARY010000001">
    <property type="protein sequence ID" value="MDX8125891.1"/>
    <property type="molecule type" value="Genomic_DNA"/>
</dbReference>
<comment type="caution">
    <text evidence="1">The sequence shown here is derived from an EMBL/GenBank/DDBJ whole genome shotgun (WGS) entry which is preliminary data.</text>
</comment>
<reference evidence="1 2" key="1">
    <citation type="submission" date="2023-11" db="EMBL/GenBank/DDBJ databases">
        <authorList>
            <person name="Ouyang M.-Y."/>
        </authorList>
    </citation>
    <scope>NUCLEOTIDE SEQUENCE [LARGE SCALE GENOMIC DNA]</scope>
    <source>
        <strain evidence="1 2">OY6</strain>
    </source>
</reference>
<dbReference type="Proteomes" id="UP001284537">
    <property type="component" value="Unassembled WGS sequence"/>
</dbReference>
<name>A0ABU4U9Q1_9GAMM</name>
<dbReference type="RefSeq" id="WP_083960721.1">
    <property type="nucleotide sequence ID" value="NZ_JAXARY010000001.1"/>
</dbReference>
<proteinExistence type="predicted"/>